<dbReference type="AlphaFoldDB" id="A0A8J6HUE2"/>
<dbReference type="PANTHER" id="PTHR20905:SF28">
    <property type="entry name" value="GH28833P-RELATED"/>
    <property type="match status" value="1"/>
</dbReference>
<dbReference type="CDD" id="cd04301">
    <property type="entry name" value="NAT_SF"/>
    <property type="match status" value="2"/>
</dbReference>
<reference evidence="2" key="2">
    <citation type="submission" date="2021-08" db="EMBL/GenBank/DDBJ databases">
        <authorList>
            <person name="Eriksson T."/>
        </authorList>
    </citation>
    <scope>NUCLEOTIDE SEQUENCE</scope>
    <source>
        <strain evidence="2">Stoneville</strain>
        <tissue evidence="2">Whole head</tissue>
    </source>
</reference>
<proteinExistence type="predicted"/>
<feature type="domain" description="N-acetyltransferase" evidence="1">
    <location>
        <begin position="1"/>
        <end position="93"/>
    </location>
</feature>
<dbReference type="InterPro" id="IPR000182">
    <property type="entry name" value="GNAT_dom"/>
</dbReference>
<name>A0A8J6HUE2_TENMO</name>
<dbReference type="PROSITE" id="PS51186">
    <property type="entry name" value="GNAT"/>
    <property type="match status" value="1"/>
</dbReference>
<keyword evidence="3" id="KW-1185">Reference proteome</keyword>
<comment type="caution">
    <text evidence="2">The sequence shown here is derived from an EMBL/GenBank/DDBJ whole genome shotgun (WGS) entry which is preliminary data.</text>
</comment>
<dbReference type="EMBL" id="JABDTM020013710">
    <property type="protein sequence ID" value="KAH0819783.1"/>
    <property type="molecule type" value="Genomic_DNA"/>
</dbReference>
<reference evidence="2" key="1">
    <citation type="journal article" date="2020" name="J Insects Food Feed">
        <title>The yellow mealworm (Tenebrio molitor) genome: a resource for the emerging insects as food and feed industry.</title>
        <authorList>
            <person name="Eriksson T."/>
            <person name="Andere A."/>
            <person name="Kelstrup H."/>
            <person name="Emery V."/>
            <person name="Picard C."/>
        </authorList>
    </citation>
    <scope>NUCLEOTIDE SEQUENCE</scope>
    <source>
        <strain evidence="2">Stoneville</strain>
        <tissue evidence="2">Whole head</tissue>
    </source>
</reference>
<evidence type="ECO:0000313" key="2">
    <source>
        <dbReference type="EMBL" id="KAH0819783.1"/>
    </source>
</evidence>
<organism evidence="2 3">
    <name type="scientific">Tenebrio molitor</name>
    <name type="common">Yellow mealworm beetle</name>
    <dbReference type="NCBI Taxonomy" id="7067"/>
    <lineage>
        <taxon>Eukaryota</taxon>
        <taxon>Metazoa</taxon>
        <taxon>Ecdysozoa</taxon>
        <taxon>Arthropoda</taxon>
        <taxon>Hexapoda</taxon>
        <taxon>Insecta</taxon>
        <taxon>Pterygota</taxon>
        <taxon>Neoptera</taxon>
        <taxon>Endopterygota</taxon>
        <taxon>Coleoptera</taxon>
        <taxon>Polyphaga</taxon>
        <taxon>Cucujiformia</taxon>
        <taxon>Tenebrionidae</taxon>
        <taxon>Tenebrio</taxon>
    </lineage>
</organism>
<dbReference type="Proteomes" id="UP000719412">
    <property type="component" value="Unassembled WGS sequence"/>
</dbReference>
<dbReference type="GO" id="GO:0008080">
    <property type="term" value="F:N-acetyltransferase activity"/>
    <property type="evidence" value="ECO:0007669"/>
    <property type="project" value="TreeGrafter"/>
</dbReference>
<dbReference type="Gene3D" id="3.40.630.30">
    <property type="match status" value="2"/>
</dbReference>
<evidence type="ECO:0000259" key="1">
    <source>
        <dbReference type="PROSITE" id="PS51186"/>
    </source>
</evidence>
<gene>
    <name evidence="2" type="ORF">GEV33_003009</name>
</gene>
<sequence>MEILFLATLPEYRKRGIAKRLCEHSVDLAQKLYNGVNVKKCVDGKDLALEPVPKVVYAIFTSFISQRIGNELGFEIAAERSNGRLEVMGQVFENPNSETTTTTMEYKIYCTMEVKTWPIVTGSIRYELLSPKYLDSACDVIKNALFVSGHINRAIGIPDDLEALTELDQLPRTTAKDGVSVVAIDQNTDKVAGVAFNKLLVKSEPFFEDLAKSFKNQKSRQILDFIVTTEGICDLFDVCQVDCVMEIFLLGTSPEYRRQGIAKKLCEVSIEIARNLSNGINIKRALDGRELVLTPVPRAVTAIFNSFIPQRIGRQLGFEIAAERSNTKVELAGRVLEIPAETPTTTVEYKKL</sequence>
<dbReference type="PANTHER" id="PTHR20905">
    <property type="entry name" value="N-ACETYLTRANSFERASE-RELATED"/>
    <property type="match status" value="1"/>
</dbReference>
<dbReference type="SUPFAM" id="SSF55729">
    <property type="entry name" value="Acyl-CoA N-acyltransferases (Nat)"/>
    <property type="match status" value="2"/>
</dbReference>
<dbReference type="Pfam" id="PF00583">
    <property type="entry name" value="Acetyltransf_1"/>
    <property type="match status" value="1"/>
</dbReference>
<accession>A0A8J6HUE2</accession>
<protein>
    <recommendedName>
        <fullName evidence="1">N-acetyltransferase domain-containing protein</fullName>
    </recommendedName>
</protein>
<evidence type="ECO:0000313" key="3">
    <source>
        <dbReference type="Proteomes" id="UP000719412"/>
    </source>
</evidence>
<dbReference type="InterPro" id="IPR016181">
    <property type="entry name" value="Acyl_CoA_acyltransferase"/>
</dbReference>